<name>A0AAX4JIL0_9TREE</name>
<dbReference type="AlphaFoldDB" id="A0AAX4JIL0"/>
<protein>
    <submittedName>
        <fullName evidence="2">Uncharacterized protein</fullName>
    </submittedName>
</protein>
<gene>
    <name evidence="2" type="ORF">L201_000168</name>
</gene>
<evidence type="ECO:0000313" key="2">
    <source>
        <dbReference type="EMBL" id="WWC85306.1"/>
    </source>
</evidence>
<dbReference type="EMBL" id="CP144098">
    <property type="protein sequence ID" value="WWC85306.1"/>
    <property type="molecule type" value="Genomic_DNA"/>
</dbReference>
<evidence type="ECO:0000256" key="1">
    <source>
        <dbReference type="SAM" id="MobiDB-lite"/>
    </source>
</evidence>
<dbReference type="Proteomes" id="UP001355207">
    <property type="component" value="Chromosome 1"/>
</dbReference>
<reference evidence="2 3" key="1">
    <citation type="submission" date="2024-01" db="EMBL/GenBank/DDBJ databases">
        <title>Comparative genomics of Cryptococcus and Kwoniella reveals pathogenesis evolution and contrasting modes of karyotype evolution via chromosome fusion or intercentromeric recombination.</title>
        <authorList>
            <person name="Coelho M.A."/>
            <person name="David-Palma M."/>
            <person name="Shea T."/>
            <person name="Bowers K."/>
            <person name="McGinley-Smith S."/>
            <person name="Mohammad A.W."/>
            <person name="Gnirke A."/>
            <person name="Yurkov A.M."/>
            <person name="Nowrousian M."/>
            <person name="Sun S."/>
            <person name="Cuomo C.A."/>
            <person name="Heitman J."/>
        </authorList>
    </citation>
    <scope>NUCLEOTIDE SEQUENCE [LARGE SCALE GENOMIC DNA]</scope>
    <source>
        <strain evidence="2 3">CBS 6074</strain>
    </source>
</reference>
<organism evidence="2 3">
    <name type="scientific">Kwoniella dendrophila CBS 6074</name>
    <dbReference type="NCBI Taxonomy" id="1295534"/>
    <lineage>
        <taxon>Eukaryota</taxon>
        <taxon>Fungi</taxon>
        <taxon>Dikarya</taxon>
        <taxon>Basidiomycota</taxon>
        <taxon>Agaricomycotina</taxon>
        <taxon>Tremellomycetes</taxon>
        <taxon>Tremellales</taxon>
        <taxon>Cryptococcaceae</taxon>
        <taxon>Kwoniella</taxon>
    </lineage>
</organism>
<accession>A0AAX4JIL0</accession>
<dbReference type="GeneID" id="91090840"/>
<evidence type="ECO:0000313" key="3">
    <source>
        <dbReference type="Proteomes" id="UP001355207"/>
    </source>
</evidence>
<proteinExistence type="predicted"/>
<feature type="compositionally biased region" description="Polar residues" evidence="1">
    <location>
        <begin position="11"/>
        <end position="23"/>
    </location>
</feature>
<keyword evidence="3" id="KW-1185">Reference proteome</keyword>
<sequence>MFRKPPVNPVLTPNCSLSPAPDQDQSTVLVIHNLNDLQKKSNETRHPDDRVTLLEEWLKILENPHHRTNLDPFPTRLSPKLDRNKEERFGPWGMMELASDDSASFVDIENSIESIVVRFIN</sequence>
<feature type="region of interest" description="Disordered" evidence="1">
    <location>
        <begin position="1"/>
        <end position="23"/>
    </location>
</feature>
<dbReference type="RefSeq" id="XP_066072069.1">
    <property type="nucleotide sequence ID" value="XM_066215972.1"/>
</dbReference>